<sequence>MSLNFDRGTKLRSLKLNSNNLEGKLPKSLANCSRLELLDLGNNMICDRFPSWLKKLPALRVFVLRKNKFYGPIVDHTSDAKIFPVLQTMNLASNKFSEELSIEFFLSLRATMVTNASDGSQNIFFCGKIPEGIRNLKALIVLNLSRKGFMGRIPSLGSLTELESLDLSRNKLSGNSSSIDEPEFS</sequence>
<evidence type="ECO:0000256" key="4">
    <source>
        <dbReference type="ARBA" id="ARBA00022989"/>
    </source>
</evidence>
<dbReference type="Pfam" id="PF00560">
    <property type="entry name" value="LRR_1"/>
    <property type="match status" value="1"/>
</dbReference>
<keyword evidence="7" id="KW-0325">Glycoprotein</keyword>
<dbReference type="PRINTS" id="PR00019">
    <property type="entry name" value="LEURICHRPT"/>
</dbReference>
<name>A0A6P6A5N0_DURZI</name>
<dbReference type="GeneID" id="111306485"/>
<evidence type="ECO:0000256" key="2">
    <source>
        <dbReference type="ARBA" id="ARBA00022692"/>
    </source>
</evidence>
<evidence type="ECO:0000256" key="6">
    <source>
        <dbReference type="ARBA" id="ARBA00023170"/>
    </source>
</evidence>
<evidence type="ECO:0000313" key="8">
    <source>
        <dbReference type="Proteomes" id="UP000515121"/>
    </source>
</evidence>
<accession>A0A6P6A5N0</accession>
<dbReference type="KEGG" id="dzi:111306485"/>
<dbReference type="OrthoDB" id="998611at2759"/>
<comment type="subcellular location">
    <subcellularLocation>
        <location evidence="1">Membrane</location>
        <topology evidence="1">Single-pass type I membrane protein</topology>
    </subcellularLocation>
</comment>
<keyword evidence="8" id="KW-1185">Reference proteome</keyword>
<dbReference type="Pfam" id="PF13855">
    <property type="entry name" value="LRR_8"/>
    <property type="match status" value="1"/>
</dbReference>
<dbReference type="InterPro" id="IPR032675">
    <property type="entry name" value="LRR_dom_sf"/>
</dbReference>
<dbReference type="AlphaFoldDB" id="A0A6P6A5N0"/>
<dbReference type="PANTHER" id="PTHR48061">
    <property type="entry name" value="LEUCINE-RICH REPEAT RECEPTOR PROTEIN KINASE EMS1-LIKE-RELATED"/>
    <property type="match status" value="1"/>
</dbReference>
<dbReference type="Gene3D" id="3.80.10.10">
    <property type="entry name" value="Ribonuclease Inhibitor"/>
    <property type="match status" value="1"/>
</dbReference>
<dbReference type="InterPro" id="IPR046956">
    <property type="entry name" value="RLP23-like"/>
</dbReference>
<evidence type="ECO:0000256" key="7">
    <source>
        <dbReference type="ARBA" id="ARBA00023180"/>
    </source>
</evidence>
<organism evidence="8 9">
    <name type="scientific">Durio zibethinus</name>
    <name type="common">Durian</name>
    <dbReference type="NCBI Taxonomy" id="66656"/>
    <lineage>
        <taxon>Eukaryota</taxon>
        <taxon>Viridiplantae</taxon>
        <taxon>Streptophyta</taxon>
        <taxon>Embryophyta</taxon>
        <taxon>Tracheophyta</taxon>
        <taxon>Spermatophyta</taxon>
        <taxon>Magnoliopsida</taxon>
        <taxon>eudicotyledons</taxon>
        <taxon>Gunneridae</taxon>
        <taxon>Pentapetalae</taxon>
        <taxon>rosids</taxon>
        <taxon>malvids</taxon>
        <taxon>Malvales</taxon>
        <taxon>Malvaceae</taxon>
        <taxon>Helicteroideae</taxon>
        <taxon>Durio</taxon>
    </lineage>
</organism>
<keyword evidence="5" id="KW-0472">Membrane</keyword>
<dbReference type="SUPFAM" id="SSF52058">
    <property type="entry name" value="L domain-like"/>
    <property type="match status" value="1"/>
</dbReference>
<keyword evidence="3" id="KW-0732">Signal</keyword>
<evidence type="ECO:0000313" key="9">
    <source>
        <dbReference type="RefSeq" id="XP_022760065.1"/>
    </source>
</evidence>
<proteinExistence type="predicted"/>
<reference evidence="9" key="1">
    <citation type="submission" date="2025-08" db="UniProtKB">
        <authorList>
            <consortium name="RefSeq"/>
        </authorList>
    </citation>
    <scope>IDENTIFICATION</scope>
    <source>
        <tissue evidence="9">Fruit stalk</tissue>
    </source>
</reference>
<keyword evidence="2" id="KW-0812">Transmembrane</keyword>
<evidence type="ECO:0000256" key="1">
    <source>
        <dbReference type="ARBA" id="ARBA00004479"/>
    </source>
</evidence>
<dbReference type="GO" id="GO:0016020">
    <property type="term" value="C:membrane"/>
    <property type="evidence" value="ECO:0007669"/>
    <property type="project" value="UniProtKB-SubCell"/>
</dbReference>
<gene>
    <name evidence="9" type="primary">LOC111306485</name>
</gene>
<dbReference type="RefSeq" id="XP_022760065.1">
    <property type="nucleotide sequence ID" value="XM_022904330.1"/>
</dbReference>
<keyword evidence="6" id="KW-0675">Receptor</keyword>
<dbReference type="Proteomes" id="UP000515121">
    <property type="component" value="Unplaced"/>
</dbReference>
<dbReference type="InterPro" id="IPR001611">
    <property type="entry name" value="Leu-rich_rpt"/>
</dbReference>
<dbReference type="PANTHER" id="PTHR48061:SF2">
    <property type="entry name" value="RECEPTOR LIKE PROTEIN 30-LIKE"/>
    <property type="match status" value="1"/>
</dbReference>
<keyword evidence="4" id="KW-1133">Transmembrane helix</keyword>
<evidence type="ECO:0000256" key="3">
    <source>
        <dbReference type="ARBA" id="ARBA00022729"/>
    </source>
</evidence>
<evidence type="ECO:0000256" key="5">
    <source>
        <dbReference type="ARBA" id="ARBA00023136"/>
    </source>
</evidence>
<protein>
    <submittedName>
        <fullName evidence="9">Receptor like protein 30-like</fullName>
    </submittedName>
</protein>